<accession>A0A4Z1EBG1</accession>
<gene>
    <name evidence="3" type="ORF">SERN_0943</name>
</gene>
<evidence type="ECO:0000256" key="1">
    <source>
        <dbReference type="SAM" id="MobiDB-lite"/>
    </source>
</evidence>
<dbReference type="Gene3D" id="3.20.20.30">
    <property type="entry name" value="Luciferase-like domain"/>
    <property type="match status" value="1"/>
</dbReference>
<dbReference type="InterPro" id="IPR050766">
    <property type="entry name" value="Bact_Lucif_Oxidored"/>
</dbReference>
<feature type="region of interest" description="Disordered" evidence="1">
    <location>
        <begin position="117"/>
        <end position="143"/>
    </location>
</feature>
<name>A0A4Z1EBG1_9MICO</name>
<feature type="compositionally biased region" description="Low complexity" evidence="1">
    <location>
        <begin position="415"/>
        <end position="426"/>
    </location>
</feature>
<dbReference type="PANTHER" id="PTHR30137:SF6">
    <property type="entry name" value="LUCIFERASE-LIKE MONOOXYGENASE"/>
    <property type="match status" value="1"/>
</dbReference>
<dbReference type="GO" id="GO:0005829">
    <property type="term" value="C:cytosol"/>
    <property type="evidence" value="ECO:0007669"/>
    <property type="project" value="TreeGrafter"/>
</dbReference>
<sequence>MSALGAAARVPLSVLELSPVAEGRTAADALAESLELVAVAERAGYLRLWFAEHHLNPGVVSTSPAVLTALAAERTERIRLGSGAVLLGHSSPGLAVEQFATIAQLHPGRIDLGLGRANVPPPAARGSEGTRAPAAPAPAPAPAPVEDRVVDGLLVPAPPPFTFTDPAFLTRFVRRIDVIGTRREIPDYLTELTLALELLGEGHPVPDGTNAPDVVASGVAAGADLQLWALASSPGESARAAGALGLPLAANYHVSPSGVLETVAAYREAFRPGVLAEPWVAVSADVLVAATDARAETLARGFARWVLGIRSATGAIPYPAPEHPEPALDERERALVADRVRTRFVGDPRRVVDGLERLVAATGADEVIVTTIAHDAEARLESFRLLARAWGTPASDDEGADVSSAGADLAAEQIVPPAAREPVAAR</sequence>
<dbReference type="AlphaFoldDB" id="A0A4Z1EBG1"/>
<dbReference type="InterPro" id="IPR011251">
    <property type="entry name" value="Luciferase-like_dom"/>
</dbReference>
<feature type="domain" description="Luciferase-like" evidence="2">
    <location>
        <begin position="23"/>
        <end position="125"/>
    </location>
</feature>
<dbReference type="RefSeq" id="WP_199241494.1">
    <property type="nucleotide sequence ID" value="NZ_RHPJ01000001.1"/>
</dbReference>
<evidence type="ECO:0000259" key="2">
    <source>
        <dbReference type="Pfam" id="PF00296"/>
    </source>
</evidence>
<comment type="caution">
    <text evidence="3">The sequence shown here is derived from an EMBL/GenBank/DDBJ whole genome shotgun (WGS) entry which is preliminary data.</text>
</comment>
<dbReference type="PANTHER" id="PTHR30137">
    <property type="entry name" value="LUCIFERASE-LIKE MONOOXYGENASE"/>
    <property type="match status" value="1"/>
</dbReference>
<organism evidence="3 4">
    <name type="scientific">Serinibacter arcticus</name>
    <dbReference type="NCBI Taxonomy" id="1655435"/>
    <lineage>
        <taxon>Bacteria</taxon>
        <taxon>Bacillati</taxon>
        <taxon>Actinomycetota</taxon>
        <taxon>Actinomycetes</taxon>
        <taxon>Micrococcales</taxon>
        <taxon>Beutenbergiaceae</taxon>
        <taxon>Serinibacter</taxon>
    </lineage>
</organism>
<feature type="region of interest" description="Disordered" evidence="1">
    <location>
        <begin position="393"/>
        <end position="426"/>
    </location>
</feature>
<keyword evidence="3" id="KW-0560">Oxidoreductase</keyword>
<reference evidence="3 4" key="1">
    <citation type="submission" date="2018-11" db="EMBL/GenBank/DDBJ databases">
        <title>Complete genome sequencing of the Actinobacteria Serinibacter sp. K3-2.</title>
        <authorList>
            <person name="Rakitin A.L."/>
            <person name="Beletsky A.V."/>
            <person name="Mardanov A.V."/>
            <person name="Ravin N.V."/>
            <person name="Gromova A.S."/>
            <person name="Filippova S.N."/>
            <person name="Gal'Chenko V.F."/>
        </authorList>
    </citation>
    <scope>NUCLEOTIDE SEQUENCE [LARGE SCALE GENOMIC DNA]</scope>
    <source>
        <strain evidence="3 4">K3-2</strain>
    </source>
</reference>
<dbReference type="SUPFAM" id="SSF51679">
    <property type="entry name" value="Bacterial luciferase-like"/>
    <property type="match status" value="1"/>
</dbReference>
<keyword evidence="3" id="KW-0503">Monooxygenase</keyword>
<evidence type="ECO:0000313" key="3">
    <source>
        <dbReference type="EMBL" id="TGO06751.1"/>
    </source>
</evidence>
<dbReference type="Proteomes" id="UP000297318">
    <property type="component" value="Unassembled WGS sequence"/>
</dbReference>
<dbReference type="GO" id="GO:0004497">
    <property type="term" value="F:monooxygenase activity"/>
    <property type="evidence" value="ECO:0007669"/>
    <property type="project" value="UniProtKB-KW"/>
</dbReference>
<feature type="domain" description="Luciferase-like" evidence="2">
    <location>
        <begin position="218"/>
        <end position="365"/>
    </location>
</feature>
<dbReference type="GO" id="GO:0016705">
    <property type="term" value="F:oxidoreductase activity, acting on paired donors, with incorporation or reduction of molecular oxygen"/>
    <property type="evidence" value="ECO:0007669"/>
    <property type="project" value="InterPro"/>
</dbReference>
<keyword evidence="4" id="KW-1185">Reference proteome</keyword>
<evidence type="ECO:0000313" key="4">
    <source>
        <dbReference type="Proteomes" id="UP000297318"/>
    </source>
</evidence>
<proteinExistence type="predicted"/>
<dbReference type="Pfam" id="PF00296">
    <property type="entry name" value="Bac_luciferase"/>
    <property type="match status" value="2"/>
</dbReference>
<dbReference type="EMBL" id="RHPJ01000001">
    <property type="protein sequence ID" value="TGO06751.1"/>
    <property type="molecule type" value="Genomic_DNA"/>
</dbReference>
<protein>
    <submittedName>
        <fullName evidence="3">Luciferase-like monooxygenase</fullName>
    </submittedName>
</protein>
<dbReference type="InterPro" id="IPR036661">
    <property type="entry name" value="Luciferase-like_sf"/>
</dbReference>